<feature type="transmembrane region" description="Helical" evidence="1">
    <location>
        <begin position="52"/>
        <end position="70"/>
    </location>
</feature>
<sequence>MTADVVKGMVATRFATAVNIGLVVIVGVWHLGMDTLHVLRGWPVYEPQAAAAGSWLALTVIQTIGSVLLLRSVLSARTARSLAAAALVTGVVATATYPVGETIGDVSWAGNIVGWFGVLLLIQRPLWELITLLGANMAVTVGFLAADGALDQATVSHLLAMAYTTAGIQLTFAYLARQLNAAAREATEIAAGQAEYLARATADETVHAERRRRYEYLRIRVEPLLSGLAERQLDPADTVVRQRAAVEAARLRRLFAETDDTPHPLLHELRACADVAERRGVRVTLLSYGDLPELPASVRRELGEGALLVLSTAVTRARVTVVATPEEVVVSVAADAPPETLVKSPGPLTVSALYDQEENQLWWENRWPVRPAP</sequence>
<protein>
    <submittedName>
        <fullName evidence="2">Uncharacterized protein</fullName>
    </submittedName>
</protein>
<dbReference type="EMBL" id="JACEQY010000063">
    <property type="protein sequence ID" value="MBA4866486.1"/>
    <property type="molecule type" value="Genomic_DNA"/>
</dbReference>
<gene>
    <name evidence="2" type="ORF">H1V43_35260</name>
</gene>
<evidence type="ECO:0000256" key="1">
    <source>
        <dbReference type="SAM" id="Phobius"/>
    </source>
</evidence>
<proteinExistence type="predicted"/>
<dbReference type="RefSeq" id="WP_181867879.1">
    <property type="nucleotide sequence ID" value="NZ_JACEQY010000063.1"/>
</dbReference>
<evidence type="ECO:0000313" key="3">
    <source>
        <dbReference type="Proteomes" id="UP000586976"/>
    </source>
</evidence>
<accession>A0A7W2D8A2</accession>
<keyword evidence="3" id="KW-1185">Reference proteome</keyword>
<organism evidence="2 3">
    <name type="scientific">Streptomyces himalayensis subsp. aureolus</name>
    <dbReference type="NCBI Taxonomy" id="2758039"/>
    <lineage>
        <taxon>Bacteria</taxon>
        <taxon>Bacillati</taxon>
        <taxon>Actinomycetota</taxon>
        <taxon>Actinomycetes</taxon>
        <taxon>Kitasatosporales</taxon>
        <taxon>Streptomycetaceae</taxon>
        <taxon>Streptomyces</taxon>
        <taxon>Streptomyces himalayensis</taxon>
    </lineage>
</organism>
<keyword evidence="1" id="KW-0472">Membrane</keyword>
<name>A0A7W2D8A2_9ACTN</name>
<keyword evidence="1" id="KW-0812">Transmembrane</keyword>
<keyword evidence="1" id="KW-1133">Transmembrane helix</keyword>
<dbReference type="Proteomes" id="UP000586976">
    <property type="component" value="Unassembled WGS sequence"/>
</dbReference>
<reference evidence="2 3" key="1">
    <citation type="submission" date="2020-07" db="EMBL/GenBank/DDBJ databases">
        <title>Streptomyces isolated from Indian soil.</title>
        <authorList>
            <person name="Mandal S."/>
            <person name="Maiti P.K."/>
        </authorList>
    </citation>
    <scope>NUCLEOTIDE SEQUENCE [LARGE SCALE GENOMIC DNA]</scope>
    <source>
        <strain evidence="2 3">PSKA54</strain>
    </source>
</reference>
<feature type="transmembrane region" description="Helical" evidence="1">
    <location>
        <begin position="12"/>
        <end position="32"/>
    </location>
</feature>
<feature type="transmembrane region" description="Helical" evidence="1">
    <location>
        <begin position="82"/>
        <end position="100"/>
    </location>
</feature>
<comment type="caution">
    <text evidence="2">The sequence shown here is derived from an EMBL/GenBank/DDBJ whole genome shotgun (WGS) entry which is preliminary data.</text>
</comment>
<dbReference type="AlphaFoldDB" id="A0A7W2D8A2"/>
<feature type="transmembrane region" description="Helical" evidence="1">
    <location>
        <begin position="158"/>
        <end position="176"/>
    </location>
</feature>
<evidence type="ECO:0000313" key="2">
    <source>
        <dbReference type="EMBL" id="MBA4866486.1"/>
    </source>
</evidence>
<feature type="transmembrane region" description="Helical" evidence="1">
    <location>
        <begin position="129"/>
        <end position="146"/>
    </location>
</feature>